<evidence type="ECO:0000256" key="3">
    <source>
        <dbReference type="ARBA" id="ARBA00022989"/>
    </source>
</evidence>
<dbReference type="InterPro" id="IPR035952">
    <property type="entry name" value="Rhomboid-like_sf"/>
</dbReference>
<keyword evidence="4 5" id="KW-0472">Membrane</keyword>
<reference evidence="8" key="1">
    <citation type="submission" date="2018-08" db="EMBL/GenBank/DDBJ databases">
        <authorList>
            <person name="Im W.T."/>
        </authorList>
    </citation>
    <scope>NUCLEOTIDE SEQUENCE [LARGE SCALE GENOMIC DNA]</scope>
    <source>
        <strain evidence="8">LA-28</strain>
    </source>
</reference>
<evidence type="ECO:0000313" key="7">
    <source>
        <dbReference type="EMBL" id="RFC64842.1"/>
    </source>
</evidence>
<sequence>MSEQRVRPAPAVREPILNLPTIIIVLIAICVAVQLVQSYVLTPEQDNAFLIATAFIPMRYSGQYMIDIYAFTTPITYAFLHGGFAHLAVNMVWLAAVGTPLANRIGWVRFLLFWLVCGAAAAGLHYLVHSTEYVPLVGASGAIAGMMAATARYMFRVNRFSSAPAYAGPLLPLFISLRSPPVLVFIVIWMGGNLLVGLLGAPGVSGSIAWEAHIGGFLAGFLLLGLFDRPVERQLPST</sequence>
<dbReference type="AlphaFoldDB" id="A0A371X6H9"/>
<dbReference type="GO" id="GO:0004252">
    <property type="term" value="F:serine-type endopeptidase activity"/>
    <property type="evidence" value="ECO:0007669"/>
    <property type="project" value="InterPro"/>
</dbReference>
<keyword evidence="8" id="KW-1185">Reference proteome</keyword>
<organism evidence="7 8">
    <name type="scientific">Mesorhizobium denitrificans</name>
    <dbReference type="NCBI Taxonomy" id="2294114"/>
    <lineage>
        <taxon>Bacteria</taxon>
        <taxon>Pseudomonadati</taxon>
        <taxon>Pseudomonadota</taxon>
        <taxon>Alphaproteobacteria</taxon>
        <taxon>Hyphomicrobiales</taxon>
        <taxon>Phyllobacteriaceae</taxon>
        <taxon>Mesorhizobium</taxon>
    </lineage>
</organism>
<evidence type="ECO:0000256" key="2">
    <source>
        <dbReference type="ARBA" id="ARBA00022692"/>
    </source>
</evidence>
<feature type="transmembrane region" description="Helical" evidence="5">
    <location>
        <begin position="78"/>
        <end position="98"/>
    </location>
</feature>
<name>A0A371X6H9_9HYPH</name>
<dbReference type="SUPFAM" id="SSF144091">
    <property type="entry name" value="Rhomboid-like"/>
    <property type="match status" value="1"/>
</dbReference>
<feature type="domain" description="Peptidase S54 rhomboid" evidence="6">
    <location>
        <begin position="74"/>
        <end position="224"/>
    </location>
</feature>
<evidence type="ECO:0000313" key="8">
    <source>
        <dbReference type="Proteomes" id="UP000262379"/>
    </source>
</evidence>
<comment type="caution">
    <text evidence="7">The sequence shown here is derived from an EMBL/GenBank/DDBJ whole genome shotgun (WGS) entry which is preliminary data.</text>
</comment>
<evidence type="ECO:0000256" key="1">
    <source>
        <dbReference type="ARBA" id="ARBA00004141"/>
    </source>
</evidence>
<feature type="transmembrane region" description="Helical" evidence="5">
    <location>
        <begin position="182"/>
        <end position="201"/>
    </location>
</feature>
<dbReference type="GO" id="GO:0016020">
    <property type="term" value="C:membrane"/>
    <property type="evidence" value="ECO:0007669"/>
    <property type="project" value="UniProtKB-SubCell"/>
</dbReference>
<feature type="transmembrane region" description="Helical" evidence="5">
    <location>
        <begin position="16"/>
        <end position="36"/>
    </location>
</feature>
<keyword evidence="7" id="KW-0378">Hydrolase</keyword>
<dbReference type="InterPro" id="IPR022764">
    <property type="entry name" value="Peptidase_S54_rhomboid_dom"/>
</dbReference>
<dbReference type="InterPro" id="IPR050925">
    <property type="entry name" value="Rhomboid_protease_S54"/>
</dbReference>
<dbReference type="Proteomes" id="UP000262379">
    <property type="component" value="Unassembled WGS sequence"/>
</dbReference>
<dbReference type="PANTHER" id="PTHR43731:SF9">
    <property type="entry name" value="SLR1461 PROTEIN"/>
    <property type="match status" value="1"/>
</dbReference>
<keyword evidence="3 5" id="KW-1133">Transmembrane helix</keyword>
<evidence type="ECO:0000256" key="5">
    <source>
        <dbReference type="SAM" id="Phobius"/>
    </source>
</evidence>
<comment type="subcellular location">
    <subcellularLocation>
        <location evidence="1">Membrane</location>
        <topology evidence="1">Multi-pass membrane protein</topology>
    </subcellularLocation>
</comment>
<gene>
    <name evidence="7" type="ORF">DY251_17910</name>
</gene>
<dbReference type="Pfam" id="PF01694">
    <property type="entry name" value="Rhomboid"/>
    <property type="match status" value="1"/>
</dbReference>
<dbReference type="EMBL" id="QURN01000016">
    <property type="protein sequence ID" value="RFC64842.1"/>
    <property type="molecule type" value="Genomic_DNA"/>
</dbReference>
<evidence type="ECO:0000259" key="6">
    <source>
        <dbReference type="Pfam" id="PF01694"/>
    </source>
</evidence>
<feature type="transmembrane region" description="Helical" evidence="5">
    <location>
        <begin position="110"/>
        <end position="128"/>
    </location>
</feature>
<keyword evidence="7" id="KW-0645">Protease</keyword>
<feature type="transmembrane region" description="Helical" evidence="5">
    <location>
        <begin position="134"/>
        <end position="155"/>
    </location>
</feature>
<dbReference type="RefSeq" id="WP_116625285.1">
    <property type="nucleotide sequence ID" value="NZ_QURN01000016.1"/>
</dbReference>
<keyword evidence="2 5" id="KW-0812">Transmembrane</keyword>
<dbReference type="PANTHER" id="PTHR43731">
    <property type="entry name" value="RHOMBOID PROTEASE"/>
    <property type="match status" value="1"/>
</dbReference>
<dbReference type="GO" id="GO:0006508">
    <property type="term" value="P:proteolysis"/>
    <property type="evidence" value="ECO:0007669"/>
    <property type="project" value="UniProtKB-KW"/>
</dbReference>
<feature type="transmembrane region" description="Helical" evidence="5">
    <location>
        <begin position="207"/>
        <end position="227"/>
    </location>
</feature>
<evidence type="ECO:0000256" key="4">
    <source>
        <dbReference type="ARBA" id="ARBA00023136"/>
    </source>
</evidence>
<dbReference type="Gene3D" id="1.20.1540.10">
    <property type="entry name" value="Rhomboid-like"/>
    <property type="match status" value="1"/>
</dbReference>
<proteinExistence type="predicted"/>
<accession>A0A371X6H9</accession>
<protein>
    <submittedName>
        <fullName evidence="7">Rhomboid family intramembrane serine protease</fullName>
    </submittedName>
</protein>